<proteinExistence type="predicted"/>
<sequence>MDVVARVVPSQ</sequence>
<protein>
    <submittedName>
        <fullName evidence="1">Permeases of the major facilitator superfamily</fullName>
    </submittedName>
</protein>
<name>A0A242NA95_CABSO</name>
<dbReference type="EMBL" id="NBTY01000006">
    <property type="protein sequence ID" value="OTP80378.1"/>
    <property type="molecule type" value="Genomic_DNA"/>
</dbReference>
<dbReference type="Proteomes" id="UP000194546">
    <property type="component" value="Unassembled WGS sequence"/>
</dbReference>
<comment type="caution">
    <text evidence="1">The sequence shown here is derived from an EMBL/GenBank/DDBJ whole genome shotgun (WGS) entry which is preliminary data.</text>
</comment>
<organism evidence="1 2">
    <name type="scientific">Caballeronia sordidicola</name>
    <name type="common">Burkholderia sordidicola</name>
    <dbReference type="NCBI Taxonomy" id="196367"/>
    <lineage>
        <taxon>Bacteria</taxon>
        <taxon>Pseudomonadati</taxon>
        <taxon>Pseudomonadota</taxon>
        <taxon>Betaproteobacteria</taxon>
        <taxon>Burkholderiales</taxon>
        <taxon>Burkholderiaceae</taxon>
        <taxon>Caballeronia</taxon>
    </lineage>
</organism>
<evidence type="ECO:0000313" key="1">
    <source>
        <dbReference type="EMBL" id="OTP80378.1"/>
    </source>
</evidence>
<gene>
    <name evidence="1" type="ORF">PAMC26510_01935</name>
</gene>
<reference evidence="1 2" key="1">
    <citation type="submission" date="2017-03" db="EMBL/GenBank/DDBJ databases">
        <title>Genome analysis of strain PAMC 26510.</title>
        <authorList>
            <person name="Oh H.-M."/>
            <person name="Yang J.-A."/>
        </authorList>
    </citation>
    <scope>NUCLEOTIDE SEQUENCE [LARGE SCALE GENOMIC DNA]</scope>
    <source>
        <strain evidence="1 2">PAMC 26510</strain>
    </source>
</reference>
<accession>A0A242NA95</accession>
<evidence type="ECO:0000313" key="2">
    <source>
        <dbReference type="Proteomes" id="UP000194546"/>
    </source>
</evidence>